<evidence type="ECO:0000313" key="1">
    <source>
        <dbReference type="Ensembl" id="ENSSTUP00000087996.1"/>
    </source>
</evidence>
<evidence type="ECO:0000313" key="2">
    <source>
        <dbReference type="Proteomes" id="UP000472277"/>
    </source>
</evidence>
<proteinExistence type="predicted"/>
<dbReference type="InParanoid" id="A0A674CXQ2"/>
<organism evidence="1 2">
    <name type="scientific">Salmo trutta</name>
    <name type="common">Brown trout</name>
    <dbReference type="NCBI Taxonomy" id="8032"/>
    <lineage>
        <taxon>Eukaryota</taxon>
        <taxon>Metazoa</taxon>
        <taxon>Chordata</taxon>
        <taxon>Craniata</taxon>
        <taxon>Vertebrata</taxon>
        <taxon>Euteleostomi</taxon>
        <taxon>Actinopterygii</taxon>
        <taxon>Neopterygii</taxon>
        <taxon>Teleostei</taxon>
        <taxon>Protacanthopterygii</taxon>
        <taxon>Salmoniformes</taxon>
        <taxon>Salmonidae</taxon>
        <taxon>Salmoninae</taxon>
        <taxon>Salmo</taxon>
    </lineage>
</organism>
<dbReference type="AlphaFoldDB" id="A0A674CXQ2"/>
<dbReference type="Proteomes" id="UP000472277">
    <property type="component" value="Chromosome 37"/>
</dbReference>
<keyword evidence="2" id="KW-1185">Reference proteome</keyword>
<name>A0A674CXQ2_SALTR</name>
<accession>A0A674CXQ2</accession>
<sequence>VPIHPSGSDSVIVLPRSSMKTESTRITPSGYYFQGSWRTLGGGVMRQFNDSSYQVSPAASFTLCCLRCFLTLSSVCPTSNSPFLFVTELKEFNLYSP</sequence>
<dbReference type="Ensembl" id="ENSSTUT00000093637.1">
    <property type="protein sequence ID" value="ENSSTUP00000087996.1"/>
    <property type="gene ID" value="ENSSTUG00000038708.1"/>
</dbReference>
<reference evidence="1" key="2">
    <citation type="submission" date="2025-09" db="UniProtKB">
        <authorList>
            <consortium name="Ensembl"/>
        </authorList>
    </citation>
    <scope>IDENTIFICATION</scope>
</reference>
<protein>
    <submittedName>
        <fullName evidence="1">Uncharacterized protein</fullName>
    </submittedName>
</protein>
<reference evidence="1" key="1">
    <citation type="submission" date="2025-08" db="UniProtKB">
        <authorList>
            <consortium name="Ensembl"/>
        </authorList>
    </citation>
    <scope>IDENTIFICATION</scope>
</reference>